<dbReference type="GO" id="GO:0022857">
    <property type="term" value="F:transmembrane transporter activity"/>
    <property type="evidence" value="ECO:0007669"/>
    <property type="project" value="InterPro"/>
</dbReference>
<gene>
    <name evidence="8" type="ORF">SAMN05443245_6157</name>
</gene>
<feature type="transmembrane region" description="Helical" evidence="6">
    <location>
        <begin position="397"/>
        <end position="417"/>
    </location>
</feature>
<evidence type="ECO:0000256" key="2">
    <source>
        <dbReference type="ARBA" id="ARBA00022448"/>
    </source>
</evidence>
<dbReference type="InterPro" id="IPR036259">
    <property type="entry name" value="MFS_trans_sf"/>
</dbReference>
<feature type="transmembrane region" description="Helical" evidence="6">
    <location>
        <begin position="12"/>
        <end position="29"/>
    </location>
</feature>
<dbReference type="OrthoDB" id="5441967at2"/>
<dbReference type="EMBL" id="FNKP01000003">
    <property type="protein sequence ID" value="SDR48184.1"/>
    <property type="molecule type" value="Genomic_DNA"/>
</dbReference>
<dbReference type="AlphaFoldDB" id="A0A1H1JDV4"/>
<evidence type="ECO:0000313" key="9">
    <source>
        <dbReference type="Proteomes" id="UP000183487"/>
    </source>
</evidence>
<feature type="transmembrane region" description="Helical" evidence="6">
    <location>
        <begin position="107"/>
        <end position="128"/>
    </location>
</feature>
<proteinExistence type="predicted"/>
<feature type="transmembrane region" description="Helical" evidence="6">
    <location>
        <begin position="269"/>
        <end position="295"/>
    </location>
</feature>
<dbReference type="Proteomes" id="UP000183487">
    <property type="component" value="Unassembled WGS sequence"/>
</dbReference>
<dbReference type="PROSITE" id="PS50850">
    <property type="entry name" value="MFS"/>
    <property type="match status" value="1"/>
</dbReference>
<evidence type="ECO:0000256" key="6">
    <source>
        <dbReference type="SAM" id="Phobius"/>
    </source>
</evidence>
<evidence type="ECO:0000256" key="4">
    <source>
        <dbReference type="ARBA" id="ARBA00022989"/>
    </source>
</evidence>
<feature type="domain" description="Major facilitator superfamily (MFS) profile" evidence="7">
    <location>
        <begin position="16"/>
        <end position="421"/>
    </location>
</feature>
<dbReference type="CDD" id="cd17319">
    <property type="entry name" value="MFS_ExuT_GudP_like"/>
    <property type="match status" value="1"/>
</dbReference>
<organism evidence="8 9">
    <name type="scientific">Paraburkholderia fungorum</name>
    <dbReference type="NCBI Taxonomy" id="134537"/>
    <lineage>
        <taxon>Bacteria</taxon>
        <taxon>Pseudomonadati</taxon>
        <taxon>Pseudomonadota</taxon>
        <taxon>Betaproteobacteria</taxon>
        <taxon>Burkholderiales</taxon>
        <taxon>Burkholderiaceae</taxon>
        <taxon>Paraburkholderia</taxon>
    </lineage>
</organism>
<evidence type="ECO:0000256" key="5">
    <source>
        <dbReference type="ARBA" id="ARBA00023136"/>
    </source>
</evidence>
<feature type="transmembrane region" description="Helical" evidence="6">
    <location>
        <begin position="174"/>
        <end position="196"/>
    </location>
</feature>
<name>A0A1H1JDV4_9BURK</name>
<feature type="transmembrane region" description="Helical" evidence="6">
    <location>
        <begin position="49"/>
        <end position="70"/>
    </location>
</feature>
<dbReference type="GO" id="GO:0016020">
    <property type="term" value="C:membrane"/>
    <property type="evidence" value="ECO:0007669"/>
    <property type="project" value="UniProtKB-SubCell"/>
</dbReference>
<feature type="transmembrane region" description="Helical" evidence="6">
    <location>
        <begin position="331"/>
        <end position="353"/>
    </location>
</feature>
<dbReference type="PANTHER" id="PTHR43791:SF36">
    <property type="entry name" value="TRANSPORTER, PUTATIVE (AFU_ORTHOLOGUE AFUA_6G08340)-RELATED"/>
    <property type="match status" value="1"/>
</dbReference>
<keyword evidence="4 6" id="KW-1133">Transmembrane helix</keyword>
<feature type="transmembrane region" description="Helical" evidence="6">
    <location>
        <begin position="82"/>
        <end position="101"/>
    </location>
</feature>
<dbReference type="InterPro" id="IPR011701">
    <property type="entry name" value="MFS"/>
</dbReference>
<dbReference type="PANTHER" id="PTHR43791">
    <property type="entry name" value="PERMEASE-RELATED"/>
    <property type="match status" value="1"/>
</dbReference>
<dbReference type="InterPro" id="IPR020846">
    <property type="entry name" value="MFS_dom"/>
</dbReference>
<dbReference type="SUPFAM" id="SSF103473">
    <property type="entry name" value="MFS general substrate transporter"/>
    <property type="match status" value="1"/>
</dbReference>
<dbReference type="Pfam" id="PF07690">
    <property type="entry name" value="MFS_1"/>
    <property type="match status" value="1"/>
</dbReference>
<comment type="subcellular location">
    <subcellularLocation>
        <location evidence="1">Membrane</location>
        <topology evidence="1">Multi-pass membrane protein</topology>
    </subcellularLocation>
</comment>
<feature type="transmembrane region" description="Helical" evidence="6">
    <location>
        <begin position="365"/>
        <end position="385"/>
    </location>
</feature>
<dbReference type="FunFam" id="1.20.1250.20:FF:000018">
    <property type="entry name" value="MFS transporter permease"/>
    <property type="match status" value="1"/>
</dbReference>
<feature type="transmembrane region" description="Helical" evidence="6">
    <location>
        <begin position="140"/>
        <end position="162"/>
    </location>
</feature>
<evidence type="ECO:0000259" key="7">
    <source>
        <dbReference type="PROSITE" id="PS50850"/>
    </source>
</evidence>
<dbReference type="RefSeq" id="WP_074771400.1">
    <property type="nucleotide sequence ID" value="NZ_FNKP01000003.1"/>
</dbReference>
<feature type="transmembrane region" description="Helical" evidence="6">
    <location>
        <begin position="242"/>
        <end position="263"/>
    </location>
</feature>
<evidence type="ECO:0000313" key="8">
    <source>
        <dbReference type="EMBL" id="SDR48184.1"/>
    </source>
</evidence>
<sequence>MTSIEASTIRKVRLHIVLLLMVCYFAAYLDRVNLSFAALSMNHDLGLSPAIFGAGAGIFFLGYVLFEVPSNLMLRRFGARRWFARIMLSWGVISLLFAFVHNTAGFLGLRFLLGAAEAGFFPGVMLFLTDWLPSAYRGRMVAWFAVALPMSAALGAPISGWILNLHGALGLHGWQWLFLLEALPSLVLGIVVLRVLADSPANARWLEPQERAWLEQTLAVERRALPPSSSHGAWHALCNSRVWLLGFIYCGIVAANYGVSFFLPQIVQAFGVSVSQVGLMSALPFVAGAAGLIWWGARSDRKRERRWHLMIPGIVAVLALSAAALTEQPVLRLGALTVAGFGAFASISVFWTIPAAMLSETEAPAGFAVLSSIGNVAGFFAPFAVGVLKQMTGTFSSGLLALAIFIALTVVVASSVVRPVVRATPELVKGEA</sequence>
<protein>
    <submittedName>
        <fullName evidence="8">Sugar phosphate permease</fullName>
    </submittedName>
</protein>
<keyword evidence="3 6" id="KW-0812">Transmembrane</keyword>
<evidence type="ECO:0000256" key="1">
    <source>
        <dbReference type="ARBA" id="ARBA00004141"/>
    </source>
</evidence>
<feature type="transmembrane region" description="Helical" evidence="6">
    <location>
        <begin position="307"/>
        <end position="325"/>
    </location>
</feature>
<reference evidence="9" key="1">
    <citation type="submission" date="2016-10" db="EMBL/GenBank/DDBJ databases">
        <authorList>
            <person name="Varghese N."/>
            <person name="Submissions S."/>
        </authorList>
    </citation>
    <scope>NUCLEOTIDE SEQUENCE [LARGE SCALE GENOMIC DNA]</scope>
    <source>
        <strain evidence="9">GAS106B</strain>
    </source>
</reference>
<keyword evidence="9" id="KW-1185">Reference proteome</keyword>
<dbReference type="Gene3D" id="1.20.1250.20">
    <property type="entry name" value="MFS general substrate transporter like domains"/>
    <property type="match status" value="2"/>
</dbReference>
<keyword evidence="5 6" id="KW-0472">Membrane</keyword>
<keyword evidence="2" id="KW-0813">Transport</keyword>
<accession>A0A1H1JDV4</accession>
<evidence type="ECO:0000256" key="3">
    <source>
        <dbReference type="ARBA" id="ARBA00022692"/>
    </source>
</evidence>